<proteinExistence type="predicted"/>
<dbReference type="RefSeq" id="WP_212512953.1">
    <property type="nucleotide sequence ID" value="NZ_CAWQDX010000035.1"/>
</dbReference>
<keyword evidence="1" id="KW-0732">Signal</keyword>
<keyword evidence="3" id="KW-1185">Reference proteome</keyword>
<dbReference type="Pfam" id="PF09916">
    <property type="entry name" value="DUF2145"/>
    <property type="match status" value="1"/>
</dbReference>
<reference evidence="2 3" key="1">
    <citation type="submission" date="2021-04" db="EMBL/GenBank/DDBJ databases">
        <title>Draft Genome of Aeromonas popoffii ID682, isolated from a natural water source in Idaho.</title>
        <authorList>
            <person name="Testerman T."/>
            <person name="Graf J."/>
        </authorList>
    </citation>
    <scope>NUCLEOTIDE SEQUENCE [LARGE SCALE GENOMIC DNA]</scope>
    <source>
        <strain evidence="2 3">ID682</strain>
    </source>
</reference>
<name>A0ABS5GPZ0_9GAMM</name>
<gene>
    <name evidence="2" type="ORF">KAT72_05365</name>
</gene>
<evidence type="ECO:0000313" key="3">
    <source>
        <dbReference type="Proteomes" id="UP000675653"/>
    </source>
</evidence>
<dbReference type="InterPro" id="IPR014547">
    <property type="entry name" value="UCP028477"/>
</dbReference>
<accession>A0ABS5GPZ0</accession>
<dbReference type="PROSITE" id="PS51257">
    <property type="entry name" value="PROKAR_LIPOPROTEIN"/>
    <property type="match status" value="1"/>
</dbReference>
<organism evidence="2 3">
    <name type="scientific">Aeromonas popoffii</name>
    <dbReference type="NCBI Taxonomy" id="70856"/>
    <lineage>
        <taxon>Bacteria</taxon>
        <taxon>Pseudomonadati</taxon>
        <taxon>Pseudomonadota</taxon>
        <taxon>Gammaproteobacteria</taxon>
        <taxon>Aeromonadales</taxon>
        <taxon>Aeromonadaceae</taxon>
        <taxon>Aeromonas</taxon>
    </lineage>
</organism>
<feature type="signal peptide" evidence="1">
    <location>
        <begin position="1"/>
        <end position="20"/>
    </location>
</feature>
<protein>
    <submittedName>
        <fullName evidence="2">DUF2145 domain-containing protein</fullName>
    </submittedName>
</protein>
<comment type="caution">
    <text evidence="2">The sequence shown here is derived from an EMBL/GenBank/DDBJ whole genome shotgun (WGS) entry which is preliminary data.</text>
</comment>
<dbReference type="Proteomes" id="UP000675653">
    <property type="component" value="Unassembled WGS sequence"/>
</dbReference>
<dbReference type="EMBL" id="JAGRZL010000014">
    <property type="protein sequence ID" value="MBR7628474.1"/>
    <property type="molecule type" value="Genomic_DNA"/>
</dbReference>
<sequence length="265" mass="29655">MSMNKVAFMLLATLSCSAYAGGFSDRADAQVGKNFSTEELIKFSKKVERSLAEKGARVAIVSRIGRPEKELPPGVHYTHVAYWVYSKIKTSDGREIPGYQVYNLYQREGAIDTSELVNDYPPDFFAGVDSLRAGIIIPKPSLQKKILDVITSDTYQKLHVDKYSVVANPFNSEYQNCTEFTLDVLTSALYNTSEYSQIKANIKAYFKPQEINLGAMKSLLGPLFVKDFTTRDQNGPIVTATFTTIASFMNEYQLSDAIYHLDKDA</sequence>
<evidence type="ECO:0000256" key="1">
    <source>
        <dbReference type="SAM" id="SignalP"/>
    </source>
</evidence>
<feature type="chain" id="PRO_5045797056" evidence="1">
    <location>
        <begin position="21"/>
        <end position="265"/>
    </location>
</feature>
<evidence type="ECO:0000313" key="2">
    <source>
        <dbReference type="EMBL" id="MBR7628474.1"/>
    </source>
</evidence>